<dbReference type="RefSeq" id="WP_089655620.1">
    <property type="nucleotide sequence ID" value="NZ_FNBJ01000008.1"/>
</dbReference>
<comment type="similarity">
    <text evidence="3 10">Belongs to the ATPase gamma chain family.</text>
</comment>
<dbReference type="Proteomes" id="UP000199519">
    <property type="component" value="Unassembled WGS sequence"/>
</dbReference>
<dbReference type="EMBL" id="FOHG01000006">
    <property type="protein sequence ID" value="SES79477.1"/>
    <property type="molecule type" value="Genomic_DNA"/>
</dbReference>
<protein>
    <recommendedName>
        <fullName evidence="10">ATP synthase gamma chain</fullName>
    </recommendedName>
    <alternativeName>
        <fullName evidence="10">ATP synthase F1 sector gamma subunit</fullName>
    </alternativeName>
    <alternativeName>
        <fullName evidence="10">F-ATPase gamma subunit</fullName>
    </alternativeName>
</protein>
<evidence type="ECO:0000256" key="9">
    <source>
        <dbReference type="ARBA" id="ARBA00023310"/>
    </source>
</evidence>
<evidence type="ECO:0000313" key="12">
    <source>
        <dbReference type="EMBL" id="SES79477.1"/>
    </source>
</evidence>
<keyword evidence="10" id="KW-1003">Cell membrane</keyword>
<dbReference type="FunFam" id="1.10.287.80:FF:000001">
    <property type="entry name" value="ATP synthase gamma chain"/>
    <property type="match status" value="1"/>
</dbReference>
<reference evidence="14 15" key="1">
    <citation type="submission" date="2016-10" db="EMBL/GenBank/DDBJ databases">
        <authorList>
            <person name="Varghese N."/>
            <person name="Submissions S."/>
        </authorList>
    </citation>
    <scope>NUCLEOTIDE SEQUENCE [LARGE SCALE GENOMIC DNA]</scope>
    <source>
        <strain evidence="11 15">WG2</strain>
        <strain evidence="12 14">WG5</strain>
    </source>
</reference>
<evidence type="ECO:0000313" key="11">
    <source>
        <dbReference type="EMBL" id="SDF23108.1"/>
    </source>
</evidence>
<dbReference type="Proteomes" id="UP000295758">
    <property type="component" value="Unassembled WGS sequence"/>
</dbReference>
<evidence type="ECO:0000313" key="16">
    <source>
        <dbReference type="Proteomes" id="UP000295758"/>
    </source>
</evidence>
<evidence type="ECO:0000256" key="5">
    <source>
        <dbReference type="ARBA" id="ARBA00022781"/>
    </source>
</evidence>
<keyword evidence="6 10" id="KW-0406">Ion transport</keyword>
<dbReference type="NCBIfam" id="NF004145">
    <property type="entry name" value="PRK05621.1-2"/>
    <property type="match status" value="1"/>
</dbReference>
<evidence type="ECO:0000256" key="2">
    <source>
        <dbReference type="ARBA" id="ARBA00004170"/>
    </source>
</evidence>
<dbReference type="GO" id="GO:0005886">
    <property type="term" value="C:plasma membrane"/>
    <property type="evidence" value="ECO:0007669"/>
    <property type="project" value="UniProtKB-SubCell"/>
</dbReference>
<keyword evidence="5 10" id="KW-0375">Hydrogen ion transport</keyword>
<dbReference type="Pfam" id="PF00231">
    <property type="entry name" value="ATP-synt"/>
    <property type="match status" value="1"/>
</dbReference>
<name>A0A4R7EED3_9FIRM</name>
<evidence type="ECO:0000256" key="1">
    <source>
        <dbReference type="ARBA" id="ARBA00003456"/>
    </source>
</evidence>
<organism evidence="13 16">
    <name type="scientific">Halanaerobium congolense</name>
    <dbReference type="NCBI Taxonomy" id="54121"/>
    <lineage>
        <taxon>Bacteria</taxon>
        <taxon>Bacillati</taxon>
        <taxon>Bacillota</taxon>
        <taxon>Clostridia</taxon>
        <taxon>Halanaerobiales</taxon>
        <taxon>Halanaerobiaceae</taxon>
        <taxon>Halanaerobium</taxon>
    </lineage>
</organism>
<evidence type="ECO:0000256" key="8">
    <source>
        <dbReference type="ARBA" id="ARBA00023196"/>
    </source>
</evidence>
<dbReference type="GO" id="GO:0045259">
    <property type="term" value="C:proton-transporting ATP synthase complex"/>
    <property type="evidence" value="ECO:0007669"/>
    <property type="project" value="UniProtKB-KW"/>
</dbReference>
<dbReference type="AlphaFoldDB" id="A0A4R7EED3"/>
<dbReference type="EMBL" id="SOAA01000003">
    <property type="protein sequence ID" value="TDS33972.1"/>
    <property type="molecule type" value="Genomic_DNA"/>
</dbReference>
<evidence type="ECO:0000256" key="6">
    <source>
        <dbReference type="ARBA" id="ARBA00023065"/>
    </source>
</evidence>
<sequence length="306" mass="34895">MQNMRDIQRRIGSVKNTQKITRAMKMVAAAKLKNAQDRAEDARPFFNKTVEVLRGVFTRTRETSHPLLAEREGGRHLVIVITGDRGLCGAYNHKVIDIAEEIVEKEKEVSLMVLGRKARDYFRRRETDIMAEYVQLDDYPGYGFANNLADEIIHHFKAEDVNKVSMIYTHFNSAISQTVKTMQLLPVEKFSEVEEDSRAEKEKAEQIDAETAEEEVKSKKYVDYIFEPSPAEVFDNILPQYLINVIYSALLESKASEFGARMTAMDSATENANEMIDKLTLKYNRARQAEITKEITEIVGGAEALK</sequence>
<dbReference type="PROSITE" id="PS00153">
    <property type="entry name" value="ATPASE_GAMMA"/>
    <property type="match status" value="1"/>
</dbReference>
<comment type="subunit">
    <text evidence="10">F-type ATPases have 2 components, CF(1) - the catalytic core - and CF(0) - the membrane proton channel. CF(1) has five subunits: alpha(3), beta(3), gamma(1), delta(1), epsilon(1). CF(0) has three main subunits: a, b and c.</text>
</comment>
<dbReference type="Gene3D" id="3.40.1380.10">
    <property type="match status" value="1"/>
</dbReference>
<dbReference type="PANTHER" id="PTHR11693:SF22">
    <property type="entry name" value="ATP SYNTHASE SUBUNIT GAMMA, MITOCHONDRIAL"/>
    <property type="match status" value="1"/>
</dbReference>
<dbReference type="NCBIfam" id="TIGR01146">
    <property type="entry name" value="ATPsyn_F1gamma"/>
    <property type="match status" value="1"/>
</dbReference>
<dbReference type="PRINTS" id="PR00126">
    <property type="entry name" value="ATPASEGAMMA"/>
</dbReference>
<comment type="subcellular location">
    <subcellularLocation>
        <location evidence="10">Cell membrane</location>
        <topology evidence="10">Peripheral membrane protein</topology>
    </subcellularLocation>
    <subcellularLocation>
        <location evidence="2">Membrane</location>
        <topology evidence="2">Peripheral membrane protein</topology>
    </subcellularLocation>
</comment>
<keyword evidence="4 10" id="KW-0813">Transport</keyword>
<dbReference type="GO" id="GO:0042777">
    <property type="term" value="P:proton motive force-driven plasma membrane ATP synthesis"/>
    <property type="evidence" value="ECO:0007669"/>
    <property type="project" value="UniProtKB-UniRule"/>
</dbReference>
<dbReference type="GO" id="GO:0046933">
    <property type="term" value="F:proton-transporting ATP synthase activity, rotational mechanism"/>
    <property type="evidence" value="ECO:0007669"/>
    <property type="project" value="UniProtKB-UniRule"/>
</dbReference>
<dbReference type="InterPro" id="IPR023632">
    <property type="entry name" value="ATP_synth_F1_gsu_CS"/>
</dbReference>
<dbReference type="InterPro" id="IPR000131">
    <property type="entry name" value="ATP_synth_F1_gsu"/>
</dbReference>
<gene>
    <name evidence="10" type="primary">atpG</name>
    <name evidence="13" type="ORF">BY453_103132</name>
    <name evidence="11" type="ORF">SAMN04488598_10846</name>
    <name evidence="12" type="ORF">SAMN04515652_10664</name>
</gene>
<evidence type="ECO:0000256" key="10">
    <source>
        <dbReference type="HAMAP-Rule" id="MF_00815"/>
    </source>
</evidence>
<keyword evidence="15" id="KW-1185">Reference proteome</keyword>
<evidence type="ECO:0000256" key="4">
    <source>
        <dbReference type="ARBA" id="ARBA00022448"/>
    </source>
</evidence>
<dbReference type="SUPFAM" id="SSF52943">
    <property type="entry name" value="ATP synthase (F1-ATPase), gamma subunit"/>
    <property type="match status" value="1"/>
</dbReference>
<dbReference type="Gene3D" id="1.10.287.80">
    <property type="entry name" value="ATP synthase, gamma subunit, helix hairpin domain"/>
    <property type="match status" value="1"/>
</dbReference>
<keyword evidence="8 10" id="KW-0139">CF(1)</keyword>
<evidence type="ECO:0000256" key="7">
    <source>
        <dbReference type="ARBA" id="ARBA00023136"/>
    </source>
</evidence>
<accession>A0A4R7EED3</accession>
<dbReference type="PANTHER" id="PTHR11693">
    <property type="entry name" value="ATP SYNTHASE GAMMA CHAIN"/>
    <property type="match status" value="1"/>
</dbReference>
<evidence type="ECO:0000313" key="13">
    <source>
        <dbReference type="EMBL" id="TDS33972.1"/>
    </source>
</evidence>
<dbReference type="InterPro" id="IPR035968">
    <property type="entry name" value="ATP_synth_F1_ATPase_gsu"/>
</dbReference>
<keyword evidence="9 10" id="KW-0066">ATP synthesis</keyword>
<dbReference type="HAMAP" id="MF_00815">
    <property type="entry name" value="ATP_synth_gamma_bact"/>
    <property type="match status" value="1"/>
</dbReference>
<dbReference type="GO" id="GO:0005524">
    <property type="term" value="F:ATP binding"/>
    <property type="evidence" value="ECO:0007669"/>
    <property type="project" value="UniProtKB-UniRule"/>
</dbReference>
<keyword evidence="7 10" id="KW-0472">Membrane</keyword>
<dbReference type="Proteomes" id="UP000198612">
    <property type="component" value="Unassembled WGS sequence"/>
</dbReference>
<reference evidence="13 16" key="2">
    <citation type="submission" date="2019-03" db="EMBL/GenBank/DDBJ databases">
        <title>Deep subsurface shale carbon reservoir microbial communities from Ohio and West Virginia, USA.</title>
        <authorList>
            <person name="Wrighton K."/>
        </authorList>
    </citation>
    <scope>NUCLEOTIDE SEQUENCE [LARGE SCALE GENOMIC DNA]</scope>
    <source>
        <strain evidence="13 16">UTICA-S4D12</strain>
    </source>
</reference>
<evidence type="ECO:0000313" key="15">
    <source>
        <dbReference type="Proteomes" id="UP000199519"/>
    </source>
</evidence>
<evidence type="ECO:0000256" key="3">
    <source>
        <dbReference type="ARBA" id="ARBA00007681"/>
    </source>
</evidence>
<proteinExistence type="inferred from homology"/>
<comment type="function">
    <text evidence="1 10">Produces ATP from ADP in the presence of a proton gradient across the membrane. The gamma chain is believed to be important in regulating ATPase activity and the flow of protons through the CF(0) complex.</text>
</comment>
<evidence type="ECO:0000313" key="14">
    <source>
        <dbReference type="Proteomes" id="UP000198612"/>
    </source>
</evidence>
<dbReference type="EMBL" id="FNBJ01000008">
    <property type="protein sequence ID" value="SDF23108.1"/>
    <property type="molecule type" value="Genomic_DNA"/>
</dbReference>
<dbReference type="CDD" id="cd12151">
    <property type="entry name" value="F1-ATPase_gamma"/>
    <property type="match status" value="1"/>
</dbReference>